<dbReference type="AlphaFoldDB" id="A0A451A4Q5"/>
<protein>
    <submittedName>
        <fullName evidence="1">Uncharacterized protein</fullName>
    </submittedName>
</protein>
<organism evidence="1">
    <name type="scientific">Candidatus Kentrum sp. TC</name>
    <dbReference type="NCBI Taxonomy" id="2126339"/>
    <lineage>
        <taxon>Bacteria</taxon>
        <taxon>Pseudomonadati</taxon>
        <taxon>Pseudomonadota</taxon>
        <taxon>Gammaproteobacteria</taxon>
        <taxon>Candidatus Kentrum</taxon>
    </lineage>
</organism>
<gene>
    <name evidence="1" type="ORF">BECKTC1821F_GA0114240_105217</name>
</gene>
<sequence length="44" mass="5046">MKNDIRKGQVKVLGIDLAKQSFQLHGEDTKEDIQLFKRNYPGVS</sequence>
<accession>A0A451A4Q5</accession>
<name>A0A451A4Q5_9GAMM</name>
<evidence type="ECO:0000313" key="1">
    <source>
        <dbReference type="EMBL" id="VFK61020.1"/>
    </source>
</evidence>
<proteinExistence type="predicted"/>
<reference evidence="1" key="1">
    <citation type="submission" date="2019-02" db="EMBL/GenBank/DDBJ databases">
        <authorList>
            <person name="Gruber-Vodicka R. H."/>
            <person name="Seah K. B. B."/>
        </authorList>
    </citation>
    <scope>NUCLEOTIDE SEQUENCE</scope>
    <source>
        <strain evidence="1">BECK_BZ126</strain>
    </source>
</reference>
<dbReference type="EMBL" id="CAADFW010000052">
    <property type="protein sequence ID" value="VFK61020.1"/>
    <property type="molecule type" value="Genomic_DNA"/>
</dbReference>